<dbReference type="InterPro" id="IPR024526">
    <property type="entry name" value="DUF3807"/>
</dbReference>
<proteinExistence type="predicted"/>
<dbReference type="AlphaFoldDB" id="A0A2C5YRT7"/>
<name>A0A2C5YRT7_9HYPO</name>
<comment type="caution">
    <text evidence="2">The sequence shown here is derived from an EMBL/GenBank/DDBJ whole genome shotgun (WGS) entry which is preliminary data.</text>
</comment>
<feature type="compositionally biased region" description="Low complexity" evidence="1">
    <location>
        <begin position="125"/>
        <end position="144"/>
    </location>
</feature>
<accession>A0A2C5YRT7</accession>
<feature type="region of interest" description="Disordered" evidence="1">
    <location>
        <begin position="114"/>
        <end position="175"/>
    </location>
</feature>
<sequence length="188" mass="21133">MNCREAQYTLRPVARPSFKSVQALLRCDANRADRVQDDLTDFLQSHFAAEAVFHFGQTFRNPSVFTQAQASGCQLGETVEDDLGYYDDGVKRTLTDEQIDLFRRSELREMLLKQRKAVSDRSTKSAAAGAAEEGPDAASSSASGVKRKRKKKRKNKNGAPKPRYEPKPDLRKRTWDVVDKGLDSLDYG</sequence>
<dbReference type="Proteomes" id="UP000226431">
    <property type="component" value="Unassembled WGS sequence"/>
</dbReference>
<dbReference type="STRING" id="2004952.A0A2C5YRT7"/>
<dbReference type="OrthoDB" id="5335351at2759"/>
<feature type="compositionally biased region" description="Basic and acidic residues" evidence="1">
    <location>
        <begin position="114"/>
        <end position="123"/>
    </location>
</feature>
<evidence type="ECO:0000313" key="3">
    <source>
        <dbReference type="Proteomes" id="UP000226431"/>
    </source>
</evidence>
<dbReference type="PANTHER" id="PTHR40642:SF1">
    <property type="entry name" value="YALI0F31295P"/>
    <property type="match status" value="1"/>
</dbReference>
<dbReference type="EMBL" id="NJES01000638">
    <property type="protein sequence ID" value="PHH70343.1"/>
    <property type="molecule type" value="Genomic_DNA"/>
</dbReference>
<feature type="compositionally biased region" description="Basic and acidic residues" evidence="1">
    <location>
        <begin position="162"/>
        <end position="175"/>
    </location>
</feature>
<evidence type="ECO:0000256" key="1">
    <source>
        <dbReference type="SAM" id="MobiDB-lite"/>
    </source>
</evidence>
<reference evidence="2 3" key="1">
    <citation type="submission" date="2017-06" db="EMBL/GenBank/DDBJ databases">
        <title>Ant-infecting Ophiocordyceps genomes reveal a high diversity of potential behavioral manipulation genes and a possible major role for enterotoxins.</title>
        <authorList>
            <person name="De Bekker C."/>
            <person name="Evans H.C."/>
            <person name="Brachmann A."/>
            <person name="Hughes D.P."/>
        </authorList>
    </citation>
    <scope>NUCLEOTIDE SEQUENCE [LARGE SCALE GENOMIC DNA]</scope>
    <source>
        <strain evidence="2 3">Map16</strain>
    </source>
</reference>
<gene>
    <name evidence="2" type="ORF">CDD80_6068</name>
</gene>
<protein>
    <submittedName>
        <fullName evidence="2">Uncharacterized protein</fullName>
    </submittedName>
</protein>
<feature type="compositionally biased region" description="Basic residues" evidence="1">
    <location>
        <begin position="145"/>
        <end position="156"/>
    </location>
</feature>
<evidence type="ECO:0000313" key="2">
    <source>
        <dbReference type="EMBL" id="PHH70343.1"/>
    </source>
</evidence>
<organism evidence="2 3">
    <name type="scientific">Ophiocordyceps camponoti-rufipedis</name>
    <dbReference type="NCBI Taxonomy" id="2004952"/>
    <lineage>
        <taxon>Eukaryota</taxon>
        <taxon>Fungi</taxon>
        <taxon>Dikarya</taxon>
        <taxon>Ascomycota</taxon>
        <taxon>Pezizomycotina</taxon>
        <taxon>Sordariomycetes</taxon>
        <taxon>Hypocreomycetidae</taxon>
        <taxon>Hypocreales</taxon>
        <taxon>Ophiocordycipitaceae</taxon>
        <taxon>Ophiocordyceps</taxon>
    </lineage>
</organism>
<dbReference type="Pfam" id="PF12720">
    <property type="entry name" value="DUF3807"/>
    <property type="match status" value="1"/>
</dbReference>
<dbReference type="PANTHER" id="PTHR40642">
    <property type="entry name" value="YALI0F31295P"/>
    <property type="match status" value="1"/>
</dbReference>
<keyword evidence="3" id="KW-1185">Reference proteome</keyword>